<sequence>MDAQARHSVEAFIAACRDRRVSTTPVYKRVTTTSSGRLLAWTASKRPITEGWVLPEPVAVEDATHAVVLPVGLVYGAMVVRRKVPHAQRKGGPSWENVYVLLDEFWRPASPHDHGLTQAMYDYFIASTR</sequence>
<dbReference type="AlphaFoldDB" id="A0A0B2B7A6"/>
<comment type="caution">
    <text evidence="1">The sequence shown here is derived from an EMBL/GenBank/DDBJ whole genome shotgun (WGS) entry which is preliminary data.</text>
</comment>
<reference evidence="1 2" key="1">
    <citation type="submission" date="2017-11" db="EMBL/GenBank/DDBJ databases">
        <title>Genomic Encyclopedia of Archaeal and Bacterial Type Strains, Phase II (KMG-II): From Individual Species to Whole Genera.</title>
        <authorList>
            <person name="Goeker M."/>
        </authorList>
    </citation>
    <scope>NUCLEOTIDE SEQUENCE [LARGE SCALE GENOMIC DNA]</scope>
    <source>
        <strain evidence="1 2">DSM 27763</strain>
    </source>
</reference>
<gene>
    <name evidence="1" type="ORF">CLV56_0905</name>
</gene>
<proteinExistence type="predicted"/>
<dbReference type="Proteomes" id="UP000230842">
    <property type="component" value="Unassembled WGS sequence"/>
</dbReference>
<dbReference type="EMBL" id="PGEZ01000001">
    <property type="protein sequence ID" value="PJJ56694.1"/>
    <property type="molecule type" value="Genomic_DNA"/>
</dbReference>
<keyword evidence="2" id="KW-1185">Reference proteome</keyword>
<organism evidence="1 2">
    <name type="scientific">Mumia flava</name>
    <dbReference type="NCBI Taxonomy" id="1348852"/>
    <lineage>
        <taxon>Bacteria</taxon>
        <taxon>Bacillati</taxon>
        <taxon>Actinomycetota</taxon>
        <taxon>Actinomycetes</taxon>
        <taxon>Propionibacteriales</taxon>
        <taxon>Nocardioidaceae</taxon>
        <taxon>Mumia</taxon>
    </lineage>
</organism>
<evidence type="ECO:0000313" key="1">
    <source>
        <dbReference type="EMBL" id="PJJ56694.1"/>
    </source>
</evidence>
<accession>A0A0B2B7A6</accession>
<evidence type="ECO:0000313" key="2">
    <source>
        <dbReference type="Proteomes" id="UP000230842"/>
    </source>
</evidence>
<dbReference type="OrthoDB" id="3827145at2"/>
<dbReference type="RefSeq" id="WP_039363012.1">
    <property type="nucleotide sequence ID" value="NZ_PGEZ01000001.1"/>
</dbReference>
<protein>
    <submittedName>
        <fullName evidence="1">Uncharacterized protein</fullName>
    </submittedName>
</protein>
<name>A0A0B2B7A6_9ACTN</name>